<accession>C7M1E2</accession>
<sequence>MARDDAARRLVITGVGIAFLGLAIAGTSVYYLETRVFREVQIVEAAAELLPGQPIARSELTVVTTPAQIASGSGVVLAGALDALSSGSYTVSVPVAPGAPLEVRELAKRPPRGERVLYFTPQVAPPNLEAGSVIDILVPQPSTVQTQSSAHVPYDVPVATGVTVLSVTHPSSGSSGSLGIEVALPPAEVAAAAAAATSSQCVVVFSFPGARPVPVG</sequence>
<keyword evidence="1" id="KW-0812">Transmembrane</keyword>
<reference evidence="2 3" key="1">
    <citation type="journal article" date="2009" name="Stand. Genomic Sci.">
        <title>Complete genome sequence of Acidimicrobium ferrooxidans type strain (ICP).</title>
        <authorList>
            <person name="Clum A."/>
            <person name="Nolan M."/>
            <person name="Lang E."/>
            <person name="Glavina Del Rio T."/>
            <person name="Tice H."/>
            <person name="Copeland A."/>
            <person name="Cheng J.F."/>
            <person name="Lucas S."/>
            <person name="Chen F."/>
            <person name="Bruce D."/>
            <person name="Goodwin L."/>
            <person name="Pitluck S."/>
            <person name="Ivanova N."/>
            <person name="Mavrommatis K."/>
            <person name="Mikhailova N."/>
            <person name="Pati A."/>
            <person name="Chen A."/>
            <person name="Palaniappan K."/>
            <person name="Goker M."/>
            <person name="Spring S."/>
            <person name="Land M."/>
            <person name="Hauser L."/>
            <person name="Chang Y.J."/>
            <person name="Jeffries C.C."/>
            <person name="Chain P."/>
            <person name="Bristow J."/>
            <person name="Eisen J.A."/>
            <person name="Markowitz V."/>
            <person name="Hugenholtz P."/>
            <person name="Kyrpides N.C."/>
            <person name="Klenk H.P."/>
            <person name="Lapidus A."/>
        </authorList>
    </citation>
    <scope>NUCLEOTIDE SEQUENCE [LARGE SCALE GENOMIC DNA]</scope>
    <source>
        <strain evidence="3">DSM 10331 / JCM 15462 / NBRC 103882 / ICP</strain>
    </source>
</reference>
<dbReference type="HOGENOM" id="CLU_1275417_0_0_11"/>
<protein>
    <recommendedName>
        <fullName evidence="4">SAF domain-containing protein</fullName>
    </recommendedName>
</protein>
<keyword evidence="3" id="KW-1185">Reference proteome</keyword>
<keyword evidence="1" id="KW-1133">Transmembrane helix</keyword>
<evidence type="ECO:0000256" key="1">
    <source>
        <dbReference type="SAM" id="Phobius"/>
    </source>
</evidence>
<dbReference type="EMBL" id="CP001631">
    <property type="protein sequence ID" value="ACU52991.1"/>
    <property type="molecule type" value="Genomic_DNA"/>
</dbReference>
<dbReference type="AlphaFoldDB" id="C7M1E2"/>
<gene>
    <name evidence="2" type="ordered locus">Afer_0016</name>
</gene>
<evidence type="ECO:0000313" key="3">
    <source>
        <dbReference type="Proteomes" id="UP000000771"/>
    </source>
</evidence>
<organism evidence="2 3">
    <name type="scientific">Acidimicrobium ferrooxidans (strain DSM 10331 / JCM 15462 / NBRC 103882 / ICP)</name>
    <dbReference type="NCBI Taxonomy" id="525909"/>
    <lineage>
        <taxon>Bacteria</taxon>
        <taxon>Bacillati</taxon>
        <taxon>Actinomycetota</taxon>
        <taxon>Acidimicrobiia</taxon>
        <taxon>Acidimicrobiales</taxon>
        <taxon>Acidimicrobiaceae</taxon>
        <taxon>Acidimicrobium</taxon>
    </lineage>
</organism>
<dbReference type="KEGG" id="afo:Afer_0016"/>
<keyword evidence="1" id="KW-0472">Membrane</keyword>
<feature type="transmembrane region" description="Helical" evidence="1">
    <location>
        <begin position="12"/>
        <end position="32"/>
    </location>
</feature>
<proteinExistence type="predicted"/>
<name>C7M1E2_ACIFD</name>
<dbReference type="Proteomes" id="UP000000771">
    <property type="component" value="Chromosome"/>
</dbReference>
<dbReference type="STRING" id="525909.Afer_0016"/>
<evidence type="ECO:0008006" key="4">
    <source>
        <dbReference type="Google" id="ProtNLM"/>
    </source>
</evidence>
<evidence type="ECO:0000313" key="2">
    <source>
        <dbReference type="EMBL" id="ACU52991.1"/>
    </source>
</evidence>
<dbReference type="RefSeq" id="WP_012784110.1">
    <property type="nucleotide sequence ID" value="NC_013124.1"/>
</dbReference>